<evidence type="ECO:0000313" key="2">
    <source>
        <dbReference type="Proteomes" id="UP001596066"/>
    </source>
</evidence>
<keyword evidence="2" id="KW-1185">Reference proteome</keyword>
<accession>A0ABW0VA98</accession>
<gene>
    <name evidence="1" type="ORF">ACFPZF_08540</name>
</gene>
<organism evidence="1 2">
    <name type="scientific">Kitasatospora cinereorecta</name>
    <dbReference type="NCBI Taxonomy" id="285560"/>
    <lineage>
        <taxon>Bacteria</taxon>
        <taxon>Bacillati</taxon>
        <taxon>Actinomycetota</taxon>
        <taxon>Actinomycetes</taxon>
        <taxon>Kitasatosporales</taxon>
        <taxon>Streptomycetaceae</taxon>
        <taxon>Kitasatospora</taxon>
    </lineage>
</organism>
<dbReference type="EMBL" id="JBHSOC010000011">
    <property type="protein sequence ID" value="MFC5641410.1"/>
    <property type="molecule type" value="Genomic_DNA"/>
</dbReference>
<reference evidence="2" key="1">
    <citation type="journal article" date="2019" name="Int. J. Syst. Evol. Microbiol.">
        <title>The Global Catalogue of Microorganisms (GCM) 10K type strain sequencing project: providing services to taxonomists for standard genome sequencing and annotation.</title>
        <authorList>
            <consortium name="The Broad Institute Genomics Platform"/>
            <consortium name="The Broad Institute Genome Sequencing Center for Infectious Disease"/>
            <person name="Wu L."/>
            <person name="Ma J."/>
        </authorList>
    </citation>
    <scope>NUCLEOTIDE SEQUENCE [LARGE SCALE GENOMIC DNA]</scope>
    <source>
        <strain evidence="2">CGMCC 4.1622</strain>
    </source>
</reference>
<name>A0ABW0VA98_9ACTN</name>
<dbReference type="RefSeq" id="WP_346143514.1">
    <property type="nucleotide sequence ID" value="NZ_BAAAUA010000013.1"/>
</dbReference>
<protein>
    <submittedName>
        <fullName evidence="1">Uncharacterized protein</fullName>
    </submittedName>
</protein>
<comment type="caution">
    <text evidence="1">The sequence shown here is derived from an EMBL/GenBank/DDBJ whole genome shotgun (WGS) entry which is preliminary data.</text>
</comment>
<proteinExistence type="predicted"/>
<sequence>MDDFEVLIYNLTSENPSQNVASIKNAVISRIEASDSDVTVESTDYFNHTYAPDLVLRWHGDRSIRPVFLRTSDNPEYIREDVSVIANQHPIIMPLTVLRDSQNAEALKAESAQASTLVATLSTIGTFADAQGDKPVLGLLSKAVLQGGRGFVDQDRARSATATVDAGFTAAQHAEVKSTRDALATAEDLLDATRAGILTRLLHAVWLGSGAPASTFPGASGITTSLDAAGLKLLLDVVTSSDIEFWRRIGAGLTLERLCEIDVSQESENLQHLVNSNLDRFRAKSLQLSDVITSPVAAHEALRWFLHSGVLGLKDESFVSHFSPGPVSSLGSSTDSSSRQVRLRELIDRAALAGVTIDELVIEAENGRRLEYRLPANAYIWDDPVLEEFSLALGKGSFVTSATVPLEGRTRHLKCDLQKHFAAGRTAAKFTLRELLNYALPVLGNLSPATNRKLAELTTQRDG</sequence>
<evidence type="ECO:0000313" key="1">
    <source>
        <dbReference type="EMBL" id="MFC5641410.1"/>
    </source>
</evidence>
<dbReference type="Proteomes" id="UP001596066">
    <property type="component" value="Unassembled WGS sequence"/>
</dbReference>